<dbReference type="SUPFAM" id="SSF103481">
    <property type="entry name" value="Multidrug resistance efflux transporter EmrE"/>
    <property type="match status" value="2"/>
</dbReference>
<dbReference type="InterPro" id="IPR037185">
    <property type="entry name" value="EmrE-like"/>
</dbReference>
<evidence type="ECO:0000313" key="7">
    <source>
        <dbReference type="EMBL" id="CAD8256204.1"/>
    </source>
</evidence>
<name>A0A7R9YBT9_9STRA</name>
<evidence type="ECO:0000256" key="4">
    <source>
        <dbReference type="ARBA" id="ARBA00023136"/>
    </source>
</evidence>
<feature type="transmembrane region" description="Helical" evidence="5">
    <location>
        <begin position="152"/>
        <end position="169"/>
    </location>
</feature>
<keyword evidence="2 5" id="KW-0812">Transmembrane</keyword>
<feature type="transmembrane region" description="Helical" evidence="5">
    <location>
        <begin position="230"/>
        <end position="248"/>
    </location>
</feature>
<gene>
    <name evidence="7" type="ORF">PPYR1160_LOCUS5696</name>
</gene>
<sequence>MLRVDYVLLLYISFWYLGNYFYNITNKMALKAAGGIDGFPALIATAQLGVGAIYSLYLWAAPDARAAPTVTMKDYVKMIPVAFCMAAAHGASVFSLGAGSVSFAQIVKSCEPAFAAVIGALLYNKAVSKAKWLSLIPVIGGVAIASATELNFSLAALFGACIANCFAAFKGNENKKLMETAGIRERLGTVGNQFAVTNLLAFLISTPIALAKEGSRFPEFLELCKTSSVVWNNMLASGILFYLYNELATMTIKKTSAVTQSVANTAKRAIVILGVAIALGESLSPTKIVGSVICILGVLLYSNADSLFPPKQKSA</sequence>
<evidence type="ECO:0000256" key="2">
    <source>
        <dbReference type="ARBA" id="ARBA00022692"/>
    </source>
</evidence>
<dbReference type="InterPro" id="IPR050186">
    <property type="entry name" value="TPT_transporter"/>
</dbReference>
<feature type="transmembrane region" description="Helical" evidence="5">
    <location>
        <begin position="269"/>
        <end position="301"/>
    </location>
</feature>
<dbReference type="InterPro" id="IPR004853">
    <property type="entry name" value="Sugar_P_trans_dom"/>
</dbReference>
<dbReference type="AlphaFoldDB" id="A0A7R9YBT9"/>
<dbReference type="Pfam" id="PF03151">
    <property type="entry name" value="TPT"/>
    <property type="match status" value="1"/>
</dbReference>
<keyword evidence="4 5" id="KW-0472">Membrane</keyword>
<feature type="transmembrane region" description="Helical" evidence="5">
    <location>
        <begin position="36"/>
        <end position="59"/>
    </location>
</feature>
<feature type="transmembrane region" description="Helical" evidence="5">
    <location>
        <begin position="79"/>
        <end position="99"/>
    </location>
</feature>
<dbReference type="GO" id="GO:0016020">
    <property type="term" value="C:membrane"/>
    <property type="evidence" value="ECO:0007669"/>
    <property type="project" value="UniProtKB-SubCell"/>
</dbReference>
<comment type="subcellular location">
    <subcellularLocation>
        <location evidence="1">Membrane</location>
        <topology evidence="1">Multi-pass membrane protein</topology>
    </subcellularLocation>
</comment>
<evidence type="ECO:0000259" key="6">
    <source>
        <dbReference type="Pfam" id="PF03151"/>
    </source>
</evidence>
<feature type="domain" description="Sugar phosphate transporter" evidence="6">
    <location>
        <begin position="7"/>
        <end position="302"/>
    </location>
</feature>
<keyword evidence="3 5" id="KW-1133">Transmembrane helix</keyword>
<organism evidence="7">
    <name type="scientific">Pinguiococcus pyrenoidosus</name>
    <dbReference type="NCBI Taxonomy" id="172671"/>
    <lineage>
        <taxon>Eukaryota</taxon>
        <taxon>Sar</taxon>
        <taxon>Stramenopiles</taxon>
        <taxon>Ochrophyta</taxon>
        <taxon>Pinguiophyceae</taxon>
        <taxon>Pinguiochrysidales</taxon>
        <taxon>Pinguiochrysidaceae</taxon>
        <taxon>Pinguiococcus</taxon>
    </lineage>
</organism>
<dbReference type="PANTHER" id="PTHR11132">
    <property type="entry name" value="SOLUTE CARRIER FAMILY 35"/>
    <property type="match status" value="1"/>
</dbReference>
<evidence type="ECO:0000256" key="1">
    <source>
        <dbReference type="ARBA" id="ARBA00004141"/>
    </source>
</evidence>
<proteinExistence type="predicted"/>
<evidence type="ECO:0000256" key="3">
    <source>
        <dbReference type="ARBA" id="ARBA00022989"/>
    </source>
</evidence>
<dbReference type="EMBL" id="HBEA01007436">
    <property type="protein sequence ID" value="CAD8256204.1"/>
    <property type="molecule type" value="Transcribed_RNA"/>
</dbReference>
<evidence type="ECO:0000256" key="5">
    <source>
        <dbReference type="SAM" id="Phobius"/>
    </source>
</evidence>
<feature type="transmembrane region" description="Helical" evidence="5">
    <location>
        <begin position="6"/>
        <end position="24"/>
    </location>
</feature>
<accession>A0A7R9YBT9</accession>
<feature type="transmembrane region" description="Helical" evidence="5">
    <location>
        <begin position="190"/>
        <end position="210"/>
    </location>
</feature>
<protein>
    <recommendedName>
        <fullName evidence="6">Sugar phosphate transporter domain-containing protein</fullName>
    </recommendedName>
</protein>
<reference evidence="7" key="1">
    <citation type="submission" date="2021-01" db="EMBL/GenBank/DDBJ databases">
        <authorList>
            <person name="Corre E."/>
            <person name="Pelletier E."/>
            <person name="Niang G."/>
            <person name="Scheremetjew M."/>
            <person name="Finn R."/>
            <person name="Kale V."/>
            <person name="Holt S."/>
            <person name="Cochrane G."/>
            <person name="Meng A."/>
            <person name="Brown T."/>
            <person name="Cohen L."/>
        </authorList>
    </citation>
    <scope>NUCLEOTIDE SEQUENCE</scope>
    <source>
        <strain evidence="7">CCMP2078</strain>
    </source>
</reference>